<reference evidence="2" key="1">
    <citation type="journal article" date="2014" name="Front. Microbiol.">
        <title>High frequency of phylogenetically diverse reductive dehalogenase-homologous genes in deep subseafloor sedimentary metagenomes.</title>
        <authorList>
            <person name="Kawai M."/>
            <person name="Futagami T."/>
            <person name="Toyoda A."/>
            <person name="Takaki Y."/>
            <person name="Nishi S."/>
            <person name="Hori S."/>
            <person name="Arai W."/>
            <person name="Tsubouchi T."/>
            <person name="Morono Y."/>
            <person name="Uchiyama I."/>
            <person name="Ito T."/>
            <person name="Fujiyama A."/>
            <person name="Inagaki F."/>
            <person name="Takami H."/>
        </authorList>
    </citation>
    <scope>NUCLEOTIDE SEQUENCE</scope>
    <source>
        <strain evidence="2">Expedition CK06-06</strain>
    </source>
</reference>
<dbReference type="Gene3D" id="3.40.630.30">
    <property type="match status" value="1"/>
</dbReference>
<dbReference type="InterPro" id="IPR000182">
    <property type="entry name" value="GNAT_dom"/>
</dbReference>
<dbReference type="EMBL" id="BARS01030565">
    <property type="protein sequence ID" value="GAG23317.1"/>
    <property type="molecule type" value="Genomic_DNA"/>
</dbReference>
<gene>
    <name evidence="2" type="ORF">S01H1_47667</name>
</gene>
<dbReference type="PROSITE" id="PS51186">
    <property type="entry name" value="GNAT"/>
    <property type="match status" value="1"/>
</dbReference>
<dbReference type="AlphaFoldDB" id="X0WJB0"/>
<dbReference type="CDD" id="cd04301">
    <property type="entry name" value="NAT_SF"/>
    <property type="match status" value="1"/>
</dbReference>
<feature type="domain" description="N-acetyltransferase" evidence="1">
    <location>
        <begin position="3"/>
        <end position="109"/>
    </location>
</feature>
<accession>X0WJB0</accession>
<name>X0WJB0_9ZZZZ</name>
<dbReference type="GO" id="GO:0016747">
    <property type="term" value="F:acyltransferase activity, transferring groups other than amino-acyl groups"/>
    <property type="evidence" value="ECO:0007669"/>
    <property type="project" value="InterPro"/>
</dbReference>
<evidence type="ECO:0000259" key="1">
    <source>
        <dbReference type="PROSITE" id="PS51186"/>
    </source>
</evidence>
<dbReference type="InterPro" id="IPR016181">
    <property type="entry name" value="Acyl_CoA_acyltransferase"/>
</dbReference>
<dbReference type="Pfam" id="PF13527">
    <property type="entry name" value="Acetyltransf_9"/>
    <property type="match status" value="1"/>
</dbReference>
<protein>
    <recommendedName>
        <fullName evidence="1">N-acetyltransferase domain-containing protein</fullName>
    </recommendedName>
</protein>
<proteinExistence type="predicted"/>
<evidence type="ECO:0000313" key="2">
    <source>
        <dbReference type="EMBL" id="GAG23317.1"/>
    </source>
</evidence>
<comment type="caution">
    <text evidence="2">The sequence shown here is derived from an EMBL/GenBank/DDBJ whole genome shotgun (WGS) entry which is preliminary data.</text>
</comment>
<dbReference type="SUPFAM" id="SSF55729">
    <property type="entry name" value="Acyl-CoA N-acyltransferases (Nat)"/>
    <property type="match status" value="1"/>
</dbReference>
<feature type="non-terminal residue" evidence="2">
    <location>
        <position position="109"/>
    </location>
</feature>
<organism evidence="2">
    <name type="scientific">marine sediment metagenome</name>
    <dbReference type="NCBI Taxonomy" id="412755"/>
    <lineage>
        <taxon>unclassified sequences</taxon>
        <taxon>metagenomes</taxon>
        <taxon>ecological metagenomes</taxon>
    </lineage>
</organism>
<sequence length="109" mass="12043">MSIEIRSERPGDEDAVIEVNCAAFRQRHEASLVELLREHWPTYDRRLSIVAFDGERMVGQAQLTPASIFLMGTPTAALALGPIAVRPAYQKKGIGAAMLDFGHDLGRHE</sequence>